<dbReference type="SMART" id="SM00833">
    <property type="entry name" value="CobW_C"/>
    <property type="match status" value="1"/>
</dbReference>
<name>A0A089Q2T1_9ENTR</name>
<dbReference type="InterPro" id="IPR003495">
    <property type="entry name" value="CobW/HypB/UreG_nucleotide-bd"/>
</dbReference>
<keyword evidence="9" id="KW-1185">Reference proteome</keyword>
<dbReference type="PANTHER" id="PTHR43603">
    <property type="entry name" value="COBW DOMAIN-CONTAINING PROTEIN DDB_G0274527"/>
    <property type="match status" value="1"/>
</dbReference>
<dbReference type="InterPro" id="IPR051927">
    <property type="entry name" value="Zn_Chap_cDPG_Synth"/>
</dbReference>
<sequence>MSSFTQAHKGAKKLPVTVLSGFLGAGKTTLLNHILNNREGRRVAVIVNDMSEVNIDAALVREGGSSLTRTDEKLVEMSNGCICCTLREDLLVEISQLAREGRFDNLVIESTGISEPLPVAETFTFVDDKGESLSDIALLDTMVTVVDGYNFLRDYESYESIQSRGESMGEEDERTVVDLLIDQIEFCDVLVLNKTDLISDEEKRRLMSMLHSLNPRAKIITSAFSEVSLDQVLNTGLFDFDAAAQAPGWLKELRGEHTPETEEYGIRNFVFRARRPFHPARFQMVTDGGLKGVIRSKGFFWLASRPHHAGSWSHAGGVMRQGLAGMWWAGIPRERWPQDPESLQHILNNWEDGIGDARQEIVFIGIDMDEAVLREKLEYALLTDAEMAEGPKVWARYYDPIDAWFD</sequence>
<dbReference type="EMBL" id="CP009451">
    <property type="protein sequence ID" value="AIR06982.1"/>
    <property type="molecule type" value="Genomic_DNA"/>
</dbReference>
<evidence type="ECO:0000313" key="8">
    <source>
        <dbReference type="EMBL" id="AIR06982.1"/>
    </source>
</evidence>
<dbReference type="GO" id="GO:0000166">
    <property type="term" value="F:nucleotide binding"/>
    <property type="evidence" value="ECO:0007669"/>
    <property type="project" value="UniProtKB-KW"/>
</dbReference>
<dbReference type="Gene3D" id="3.30.1220.10">
    <property type="entry name" value="CobW-like, C-terminal domain"/>
    <property type="match status" value="1"/>
</dbReference>
<evidence type="ECO:0000256" key="4">
    <source>
        <dbReference type="ARBA" id="ARBA00034320"/>
    </source>
</evidence>
<evidence type="ECO:0000256" key="5">
    <source>
        <dbReference type="ARBA" id="ARBA00045658"/>
    </source>
</evidence>
<dbReference type="InterPro" id="IPR036627">
    <property type="entry name" value="CobW-likC_sf"/>
</dbReference>
<reference evidence="8 9" key="1">
    <citation type="submission" date="2014-09" db="EMBL/GenBank/DDBJ databases">
        <title>Cedecea neteri SSMD04 Genome Sequencing.</title>
        <authorList>
            <person name="Tan J.-Y."/>
        </authorList>
    </citation>
    <scope>NUCLEOTIDE SEQUENCE [LARGE SCALE GENOMIC DNA]</scope>
    <source>
        <strain evidence="8 9">SSMD04</strain>
    </source>
</reference>
<comment type="function">
    <text evidence="5">Zinc chaperone that directly transfers zinc cofactor to target proteins, thereby activating them. Zinc is transferred from the CXCC motif in the GTPase domain to the zinc binding site in target proteins in a process requiring GTP hydrolysis.</text>
</comment>
<dbReference type="PANTHER" id="PTHR43603:SF1">
    <property type="entry name" value="ZINC-REGULATED GTPASE METALLOPROTEIN ACTIVATOR 1"/>
    <property type="match status" value="1"/>
</dbReference>
<dbReference type="Gene3D" id="3.40.50.300">
    <property type="entry name" value="P-loop containing nucleotide triphosphate hydrolases"/>
    <property type="match status" value="1"/>
</dbReference>
<evidence type="ECO:0000259" key="7">
    <source>
        <dbReference type="SMART" id="SM00833"/>
    </source>
</evidence>
<comment type="catalytic activity">
    <reaction evidence="6">
        <text>GTP + H2O = GDP + phosphate + H(+)</text>
        <dbReference type="Rhea" id="RHEA:19669"/>
        <dbReference type="ChEBI" id="CHEBI:15377"/>
        <dbReference type="ChEBI" id="CHEBI:15378"/>
        <dbReference type="ChEBI" id="CHEBI:37565"/>
        <dbReference type="ChEBI" id="CHEBI:43474"/>
        <dbReference type="ChEBI" id="CHEBI:58189"/>
    </reaction>
    <physiologicalReaction direction="left-to-right" evidence="6">
        <dbReference type="Rhea" id="RHEA:19670"/>
    </physiologicalReaction>
</comment>
<keyword evidence="3" id="KW-0143">Chaperone</keyword>
<protein>
    <recommendedName>
        <fullName evidence="7">CobW C-terminal domain-containing protein</fullName>
    </recommendedName>
</protein>
<evidence type="ECO:0000256" key="3">
    <source>
        <dbReference type="ARBA" id="ARBA00023186"/>
    </source>
</evidence>
<evidence type="ECO:0000256" key="1">
    <source>
        <dbReference type="ARBA" id="ARBA00022741"/>
    </source>
</evidence>
<proteinExistence type="inferred from homology"/>
<evidence type="ECO:0000256" key="6">
    <source>
        <dbReference type="ARBA" id="ARBA00049117"/>
    </source>
</evidence>
<dbReference type="RefSeq" id="WP_038481493.1">
    <property type="nucleotide sequence ID" value="NZ_CP009451.1"/>
</dbReference>
<dbReference type="KEGG" id="cnt:JT31_20850"/>
<accession>A0A089Q2T1</accession>
<dbReference type="InterPro" id="IPR027417">
    <property type="entry name" value="P-loop_NTPase"/>
</dbReference>
<dbReference type="NCBIfam" id="NF038288">
    <property type="entry name" value="chaper_GTP_ZigA"/>
    <property type="match status" value="1"/>
</dbReference>
<evidence type="ECO:0000256" key="2">
    <source>
        <dbReference type="ARBA" id="ARBA00022801"/>
    </source>
</evidence>
<keyword evidence="1" id="KW-0547">Nucleotide-binding</keyword>
<dbReference type="Pfam" id="PF02492">
    <property type="entry name" value="cobW"/>
    <property type="match status" value="1"/>
</dbReference>
<organism evidence="8 9">
    <name type="scientific">Cedecea neteri</name>
    <dbReference type="NCBI Taxonomy" id="158822"/>
    <lineage>
        <taxon>Bacteria</taxon>
        <taxon>Pseudomonadati</taxon>
        <taxon>Pseudomonadota</taxon>
        <taxon>Gammaproteobacteria</taxon>
        <taxon>Enterobacterales</taxon>
        <taxon>Enterobacteriaceae</taxon>
        <taxon>Cedecea</taxon>
    </lineage>
</organism>
<dbReference type="OrthoDB" id="9808822at2"/>
<dbReference type="InterPro" id="IPR047920">
    <property type="entry name" value="ZigA-like"/>
</dbReference>
<comment type="similarity">
    <text evidence="4">Belongs to the SIMIBI class G3E GTPase family. ZNG1 subfamily.</text>
</comment>
<keyword evidence="2" id="KW-0378">Hydrolase</keyword>
<dbReference type="AlphaFoldDB" id="A0A089Q2T1"/>
<dbReference type="Proteomes" id="UP000029481">
    <property type="component" value="Chromosome"/>
</dbReference>
<dbReference type="GO" id="GO:0016787">
    <property type="term" value="F:hydrolase activity"/>
    <property type="evidence" value="ECO:0007669"/>
    <property type="project" value="UniProtKB-KW"/>
</dbReference>
<dbReference type="InterPro" id="IPR011629">
    <property type="entry name" value="CobW-like_C"/>
</dbReference>
<feature type="domain" description="CobW C-terminal" evidence="7">
    <location>
        <begin position="266"/>
        <end position="381"/>
    </location>
</feature>
<gene>
    <name evidence="8" type="ORF">JT31_20850</name>
</gene>
<evidence type="ECO:0000313" key="9">
    <source>
        <dbReference type="Proteomes" id="UP000029481"/>
    </source>
</evidence>
<dbReference type="Pfam" id="PF07683">
    <property type="entry name" value="CobW_C"/>
    <property type="match status" value="1"/>
</dbReference>
<dbReference type="SUPFAM" id="SSF52540">
    <property type="entry name" value="P-loop containing nucleoside triphosphate hydrolases"/>
    <property type="match status" value="1"/>
</dbReference>
<dbReference type="CDD" id="cd03112">
    <property type="entry name" value="CobW-like"/>
    <property type="match status" value="1"/>
</dbReference>